<evidence type="ECO:0000313" key="4">
    <source>
        <dbReference type="EMBL" id="RNA27936.1"/>
    </source>
</evidence>
<dbReference type="Proteomes" id="UP000276133">
    <property type="component" value="Unassembled WGS sequence"/>
</dbReference>
<dbReference type="STRING" id="10195.A0A3M7RWQ5"/>
<dbReference type="PANTHER" id="PTHR46549">
    <property type="entry name" value="MACPF DOMAIN-CONTAINING PROTEIN"/>
    <property type="match status" value="1"/>
</dbReference>
<gene>
    <name evidence="4" type="ORF">BpHYR1_013496</name>
</gene>
<name>A0A3M7RWQ5_BRAPC</name>
<sequence>MNWFLILYLIGFVKNCISSVYEDDGVSIEDEDPVFESKTSNYDKFIKKHQDLSNRIKRDTDNFLNSYIKNLKDDQEIVLSRGTGFKSDNRFKSGDVHIRKQANSKESPEVTESTKLKFSYPFGLGSFLLSGCHQFTGMPQTKSTEELAQIDDDMQFDSGDFRRKKRASMQSNNYTDMKSFCRRYAKLEAVTECKKIISGAYTLGTGFDIKYENSENSRRKSIITPVYFSFNHHTVPDIMTANGIYDTKTQTTTFGESSDYMKFVASRSNLDRYTNVFSSDSKNAYGGANNQKILSPGYDLSDDKTNRGSSLNQNVNKETTSSDFWLFQIQSTVLIFLAFSLIIDQLSKFSNVSGGHHKSFLERQKIHVAVILTDGLPYDLILDQIRPWNLDPEYGTHVVVSAKFGGEFKIMHTMHKTKTSSIETFSQQCIQDSMKMFSRSWNIKANAFLATVMLKKENTKSDTDKQNKKQDKEKGETPQTTIQSPMQTLSLNEDGIKKDQRLQNIQYLGKVHKEVHYLMDYKD</sequence>
<feature type="chain" id="PRO_5017948184" description="MACPF domain-containing protein" evidence="2">
    <location>
        <begin position="19"/>
        <end position="523"/>
    </location>
</feature>
<feature type="signal peptide" evidence="2">
    <location>
        <begin position="1"/>
        <end position="18"/>
    </location>
</feature>
<evidence type="ECO:0000259" key="3">
    <source>
        <dbReference type="Pfam" id="PF01823"/>
    </source>
</evidence>
<accession>A0A3M7RWQ5</accession>
<feature type="compositionally biased region" description="Basic and acidic residues" evidence="1">
    <location>
        <begin position="459"/>
        <end position="476"/>
    </location>
</feature>
<dbReference type="InterPro" id="IPR020864">
    <property type="entry name" value="MACPF"/>
</dbReference>
<evidence type="ECO:0000256" key="1">
    <source>
        <dbReference type="SAM" id="MobiDB-lite"/>
    </source>
</evidence>
<dbReference type="EMBL" id="REGN01002472">
    <property type="protein sequence ID" value="RNA27936.1"/>
    <property type="molecule type" value="Genomic_DNA"/>
</dbReference>
<feature type="compositionally biased region" description="Polar residues" evidence="1">
    <location>
        <begin position="477"/>
        <end position="491"/>
    </location>
</feature>
<feature type="domain" description="MACPF" evidence="3">
    <location>
        <begin position="393"/>
        <end position="477"/>
    </location>
</feature>
<dbReference type="AlphaFoldDB" id="A0A3M7RWQ5"/>
<keyword evidence="5" id="KW-1185">Reference proteome</keyword>
<evidence type="ECO:0000313" key="5">
    <source>
        <dbReference type="Proteomes" id="UP000276133"/>
    </source>
</evidence>
<proteinExistence type="predicted"/>
<reference evidence="4 5" key="1">
    <citation type="journal article" date="2018" name="Sci. Rep.">
        <title>Genomic signatures of local adaptation to the degree of environmental predictability in rotifers.</title>
        <authorList>
            <person name="Franch-Gras L."/>
            <person name="Hahn C."/>
            <person name="Garcia-Roger E.M."/>
            <person name="Carmona M.J."/>
            <person name="Serra M."/>
            <person name="Gomez A."/>
        </authorList>
    </citation>
    <scope>NUCLEOTIDE SEQUENCE [LARGE SCALE GENOMIC DNA]</scope>
    <source>
        <strain evidence="4">HYR1</strain>
    </source>
</reference>
<protein>
    <recommendedName>
        <fullName evidence="3">MACPF domain-containing protein</fullName>
    </recommendedName>
</protein>
<keyword evidence="2" id="KW-0732">Signal</keyword>
<dbReference type="Pfam" id="PF01823">
    <property type="entry name" value="MACPF"/>
    <property type="match status" value="1"/>
</dbReference>
<evidence type="ECO:0000256" key="2">
    <source>
        <dbReference type="SAM" id="SignalP"/>
    </source>
</evidence>
<dbReference type="PANTHER" id="PTHR46549:SF1">
    <property type="entry name" value="MACPF DOMAIN-CONTAINING PROTEIN"/>
    <property type="match status" value="1"/>
</dbReference>
<organism evidence="4 5">
    <name type="scientific">Brachionus plicatilis</name>
    <name type="common">Marine rotifer</name>
    <name type="synonym">Brachionus muelleri</name>
    <dbReference type="NCBI Taxonomy" id="10195"/>
    <lineage>
        <taxon>Eukaryota</taxon>
        <taxon>Metazoa</taxon>
        <taxon>Spiralia</taxon>
        <taxon>Gnathifera</taxon>
        <taxon>Rotifera</taxon>
        <taxon>Eurotatoria</taxon>
        <taxon>Monogononta</taxon>
        <taxon>Pseudotrocha</taxon>
        <taxon>Ploima</taxon>
        <taxon>Brachionidae</taxon>
        <taxon>Brachionus</taxon>
    </lineage>
</organism>
<comment type="caution">
    <text evidence="4">The sequence shown here is derived from an EMBL/GenBank/DDBJ whole genome shotgun (WGS) entry which is preliminary data.</text>
</comment>
<feature type="region of interest" description="Disordered" evidence="1">
    <location>
        <begin position="459"/>
        <end position="495"/>
    </location>
</feature>